<protein>
    <submittedName>
        <fullName evidence="1">Uncharacterized protein</fullName>
    </submittedName>
</protein>
<dbReference type="AlphaFoldDB" id="A0A164Q5J3"/>
<comment type="caution">
    <text evidence="1">The sequence shown here is derived from an EMBL/GenBank/DDBJ whole genome shotgun (WGS) entry which is preliminary data.</text>
</comment>
<proteinExistence type="predicted"/>
<dbReference type="EMBL" id="LRGB01002453">
    <property type="protein sequence ID" value="KZS07450.1"/>
    <property type="molecule type" value="Genomic_DNA"/>
</dbReference>
<dbReference type="Proteomes" id="UP000076858">
    <property type="component" value="Unassembled WGS sequence"/>
</dbReference>
<reference evidence="1 2" key="1">
    <citation type="submission" date="2016-03" db="EMBL/GenBank/DDBJ databases">
        <title>EvidentialGene: Evidence-directed Construction of Genes on Genomes.</title>
        <authorList>
            <person name="Gilbert D.G."/>
            <person name="Choi J.-H."/>
            <person name="Mockaitis K."/>
            <person name="Colbourne J."/>
            <person name="Pfrender M."/>
        </authorList>
    </citation>
    <scope>NUCLEOTIDE SEQUENCE [LARGE SCALE GENOMIC DNA]</scope>
    <source>
        <strain evidence="1 2">Xinb3</strain>
        <tissue evidence="1">Complete organism</tissue>
    </source>
</reference>
<accession>A0A164Q5J3</accession>
<evidence type="ECO:0000313" key="2">
    <source>
        <dbReference type="Proteomes" id="UP000076858"/>
    </source>
</evidence>
<name>A0A164Q5J3_9CRUS</name>
<evidence type="ECO:0000313" key="1">
    <source>
        <dbReference type="EMBL" id="KZS07450.1"/>
    </source>
</evidence>
<sequence length="87" mass="9903">MKMLFAAIIYRNMYDYEVIPIHEVPQIMLDFPGRSGYIDAVPGELVWVLCVGTDALQLGRLAAINVVDRIELDLIPDIQLHKYRKSG</sequence>
<gene>
    <name evidence="1" type="ORF">APZ42_028825</name>
</gene>
<organism evidence="1 2">
    <name type="scientific">Daphnia magna</name>
    <dbReference type="NCBI Taxonomy" id="35525"/>
    <lineage>
        <taxon>Eukaryota</taxon>
        <taxon>Metazoa</taxon>
        <taxon>Ecdysozoa</taxon>
        <taxon>Arthropoda</taxon>
        <taxon>Crustacea</taxon>
        <taxon>Branchiopoda</taxon>
        <taxon>Diplostraca</taxon>
        <taxon>Cladocera</taxon>
        <taxon>Anomopoda</taxon>
        <taxon>Daphniidae</taxon>
        <taxon>Daphnia</taxon>
    </lineage>
</organism>
<keyword evidence="2" id="KW-1185">Reference proteome</keyword>